<dbReference type="InterPro" id="IPR033948">
    <property type="entry name" value="ETF_beta_N"/>
</dbReference>
<dbReference type="Pfam" id="PF01012">
    <property type="entry name" value="ETF"/>
    <property type="match status" value="1"/>
</dbReference>
<dbReference type="SUPFAM" id="SSF52402">
    <property type="entry name" value="Adenine nucleotide alpha hydrolases-like"/>
    <property type="match status" value="1"/>
</dbReference>
<keyword evidence="6" id="KW-0472">Membrane</keyword>
<evidence type="ECO:0000259" key="7">
    <source>
        <dbReference type="SMART" id="SM00893"/>
    </source>
</evidence>
<comment type="subcellular location">
    <subcellularLocation>
        <location evidence="1">Mitochondrion matrix</location>
    </subcellularLocation>
</comment>
<dbReference type="Pfam" id="PF05514">
    <property type="entry name" value="HR_lesion"/>
    <property type="match status" value="1"/>
</dbReference>
<evidence type="ECO:0000256" key="6">
    <source>
        <dbReference type="SAM" id="Phobius"/>
    </source>
</evidence>
<dbReference type="EMBL" id="LR031568">
    <property type="protein sequence ID" value="VDC60041.1"/>
    <property type="molecule type" value="Genomic_DNA"/>
</dbReference>
<keyword evidence="3" id="KW-0813">Transport</keyword>
<dbReference type="Gene3D" id="3.40.50.620">
    <property type="entry name" value="HUPs"/>
    <property type="match status" value="1"/>
</dbReference>
<dbReference type="InterPro" id="IPR008637">
    <property type="entry name" value="HR_lesion"/>
</dbReference>
<keyword evidence="6" id="KW-1133">Transmembrane helix</keyword>
<gene>
    <name evidence="8" type="ORF">BRAA09T37652Z</name>
</gene>
<comment type="similarity">
    <text evidence="2">Belongs to the ETF beta-subunit/FixA family.</text>
</comment>
<proteinExistence type="inferred from homology"/>
<dbReference type="PANTHER" id="PTHR21294:SF8">
    <property type="entry name" value="ELECTRON TRANSFER FLAVOPROTEIN SUBUNIT BETA"/>
    <property type="match status" value="1"/>
</dbReference>
<dbReference type="FunFam" id="3.40.50.620:FF:000011">
    <property type="entry name" value="Electron transfer flavoprotein subunit beta"/>
    <property type="match status" value="1"/>
</dbReference>
<evidence type="ECO:0000256" key="4">
    <source>
        <dbReference type="ARBA" id="ARBA00022982"/>
    </source>
</evidence>
<accession>A0A3P5YGI8</accession>
<name>A0A3P5YGI8_BRACM</name>
<dbReference type="CDD" id="cd01714">
    <property type="entry name" value="ETF_beta"/>
    <property type="match status" value="1"/>
</dbReference>
<sequence>MKILVAVKRVVDYAVKIRVKPDKTGVDTQNVKMSMNPFCEIALEEALRIKEAGFAKEVVAVSIGPPQCVDTLRTGLAMGADRGIHVEANSSFLPLTIAKILKSLADVENPGLIFLGKQVRLALPFASFAIDDDCNQTGQMVAALLGWPQATFASKVVVLDKDKQFATVDREVDGGLETLSVDLPAVITTDLRLNQPRYATLPNIMKAKSKPIKKMTLEDLKVDIKSDIEIVEVTEPKKRKSGVIVSSVDELIDKLKNEAHASLWNYYRFSGFGVDGGPAAKKLALKLNLANANLSSRLWVTLSNIEVRQASVTIVSLIAIGGVIFVIRKIFGAYLAVYFTIVSPILYDIYNNGPEDRYFSPFWIELFKISLQLQIFRSYKAKIMQSMRMDE</sequence>
<evidence type="ECO:0000256" key="3">
    <source>
        <dbReference type="ARBA" id="ARBA00022448"/>
    </source>
</evidence>
<dbReference type="SMART" id="SM00893">
    <property type="entry name" value="ETF"/>
    <property type="match status" value="1"/>
</dbReference>
<feature type="transmembrane region" description="Helical" evidence="6">
    <location>
        <begin position="332"/>
        <end position="350"/>
    </location>
</feature>
<organism evidence="8">
    <name type="scientific">Brassica campestris</name>
    <name type="common">Field mustard</name>
    <dbReference type="NCBI Taxonomy" id="3711"/>
    <lineage>
        <taxon>Eukaryota</taxon>
        <taxon>Viridiplantae</taxon>
        <taxon>Streptophyta</taxon>
        <taxon>Embryophyta</taxon>
        <taxon>Tracheophyta</taxon>
        <taxon>Spermatophyta</taxon>
        <taxon>Magnoliopsida</taxon>
        <taxon>eudicotyledons</taxon>
        <taxon>Gunneridae</taxon>
        <taxon>Pentapetalae</taxon>
        <taxon>rosids</taxon>
        <taxon>malvids</taxon>
        <taxon>Brassicales</taxon>
        <taxon>Brassicaceae</taxon>
        <taxon>Brassiceae</taxon>
        <taxon>Brassica</taxon>
    </lineage>
</organism>
<dbReference type="InterPro" id="IPR000049">
    <property type="entry name" value="ET-Flavoprotein_bsu_CS"/>
</dbReference>
<dbReference type="GO" id="GO:0046395">
    <property type="term" value="P:carboxylic acid catabolic process"/>
    <property type="evidence" value="ECO:0007669"/>
    <property type="project" value="UniProtKB-ARBA"/>
</dbReference>
<dbReference type="GO" id="GO:0005759">
    <property type="term" value="C:mitochondrial matrix"/>
    <property type="evidence" value="ECO:0007669"/>
    <property type="project" value="UniProtKB-SubCell"/>
</dbReference>
<evidence type="ECO:0000256" key="1">
    <source>
        <dbReference type="ARBA" id="ARBA00004305"/>
    </source>
</evidence>
<keyword evidence="6" id="KW-0812">Transmembrane</keyword>
<feature type="domain" description="Electron transfer flavoprotein alpha/beta-subunit N-terminal" evidence="7">
    <location>
        <begin position="23"/>
        <end position="224"/>
    </location>
</feature>
<reference evidence="8" key="1">
    <citation type="submission" date="2018-11" db="EMBL/GenBank/DDBJ databases">
        <authorList>
            <consortium name="Genoscope - CEA"/>
            <person name="William W."/>
        </authorList>
    </citation>
    <scope>NUCLEOTIDE SEQUENCE</scope>
</reference>
<evidence type="ECO:0000313" key="8">
    <source>
        <dbReference type="EMBL" id="VDC60041.1"/>
    </source>
</evidence>
<evidence type="ECO:0000256" key="5">
    <source>
        <dbReference type="ARBA" id="ARBA00070092"/>
    </source>
</evidence>
<dbReference type="GO" id="GO:0009055">
    <property type="term" value="F:electron transfer activity"/>
    <property type="evidence" value="ECO:0007669"/>
    <property type="project" value="InterPro"/>
</dbReference>
<evidence type="ECO:0000256" key="2">
    <source>
        <dbReference type="ARBA" id="ARBA00007557"/>
    </source>
</evidence>
<dbReference type="AlphaFoldDB" id="A0A3P5YGI8"/>
<dbReference type="InterPro" id="IPR012255">
    <property type="entry name" value="ETF_b"/>
</dbReference>
<feature type="transmembrane region" description="Helical" evidence="6">
    <location>
        <begin position="310"/>
        <end position="327"/>
    </location>
</feature>
<dbReference type="InterPro" id="IPR014730">
    <property type="entry name" value="ETF_a/b_N"/>
</dbReference>
<protein>
    <recommendedName>
        <fullName evidence="5">Electron transfer flavoprotein subunit beta, mitochondrial</fullName>
    </recommendedName>
</protein>
<dbReference type="InterPro" id="IPR014729">
    <property type="entry name" value="Rossmann-like_a/b/a_fold"/>
</dbReference>
<dbReference type="PANTHER" id="PTHR21294">
    <property type="entry name" value="ELECTRON TRANSFER FLAVOPROTEIN BETA-SUBUNIT"/>
    <property type="match status" value="1"/>
</dbReference>
<dbReference type="PROSITE" id="PS01065">
    <property type="entry name" value="ETF_BETA"/>
    <property type="match status" value="1"/>
</dbReference>
<keyword evidence="4" id="KW-0249">Electron transport</keyword>